<sequence length="60" mass="6350">MLSSTLVVAPTARWTPLSLSGQAARHVPALPSTALDAILCHGADEIKRSGIRSAFLHLML</sequence>
<evidence type="ECO:0000313" key="1">
    <source>
        <dbReference type="EMBL" id="EKF17111.1"/>
    </source>
</evidence>
<reference evidence="1 2" key="1">
    <citation type="journal article" date="2012" name="J. Bacteriol.">
        <title>Genome Sequence of Nitratireductor pacificus Type Strain pht-3B.</title>
        <authorList>
            <person name="Lai Q."/>
            <person name="Li G."/>
            <person name="Shao Z."/>
        </authorList>
    </citation>
    <scope>NUCLEOTIDE SEQUENCE [LARGE SCALE GENOMIC DNA]</scope>
    <source>
        <strain evidence="2">pht-3B</strain>
    </source>
</reference>
<dbReference type="Proteomes" id="UP000006786">
    <property type="component" value="Unassembled WGS sequence"/>
</dbReference>
<comment type="caution">
    <text evidence="1">The sequence shown here is derived from an EMBL/GenBank/DDBJ whole genome shotgun (WGS) entry which is preliminary data.</text>
</comment>
<gene>
    <name evidence="1" type="ORF">NA2_19463</name>
</gene>
<evidence type="ECO:0000313" key="2">
    <source>
        <dbReference type="Proteomes" id="UP000006786"/>
    </source>
</evidence>
<proteinExistence type="predicted"/>
<dbReference type="STRING" id="391937.NA2_19463"/>
<organism evidence="1 2">
    <name type="scientific">Nitratireductor pacificus pht-3B</name>
    <dbReference type="NCBI Taxonomy" id="391937"/>
    <lineage>
        <taxon>Bacteria</taxon>
        <taxon>Pseudomonadati</taxon>
        <taxon>Pseudomonadota</taxon>
        <taxon>Alphaproteobacteria</taxon>
        <taxon>Hyphomicrobiales</taxon>
        <taxon>Phyllobacteriaceae</taxon>
        <taxon>Nitratireductor</taxon>
    </lineage>
</organism>
<dbReference type="EMBL" id="AMRM01000029">
    <property type="protein sequence ID" value="EKF17111.1"/>
    <property type="molecule type" value="Genomic_DNA"/>
</dbReference>
<protein>
    <submittedName>
        <fullName evidence="1">Uncharacterized protein</fullName>
    </submittedName>
</protein>
<keyword evidence="2" id="KW-1185">Reference proteome</keyword>
<accession>K2M4U5</accession>
<name>K2M4U5_9HYPH</name>
<dbReference type="AlphaFoldDB" id="K2M4U5"/>